<dbReference type="EMBL" id="JAZBJZ010000113">
    <property type="protein sequence ID" value="MEE3719116.1"/>
    <property type="molecule type" value="Genomic_DNA"/>
</dbReference>
<dbReference type="InterPro" id="IPR038330">
    <property type="entry name" value="TspO/MBR-related_sf"/>
</dbReference>
<dbReference type="GO" id="GO:0033013">
    <property type="term" value="P:tetrapyrrole metabolic process"/>
    <property type="evidence" value="ECO:0007669"/>
    <property type="project" value="UniProtKB-ARBA"/>
</dbReference>
<evidence type="ECO:0000256" key="2">
    <source>
        <dbReference type="ARBA" id="ARBA00007524"/>
    </source>
</evidence>
<keyword evidence="8" id="KW-1185">Reference proteome</keyword>
<feature type="transmembrane region" description="Helical" evidence="6">
    <location>
        <begin position="132"/>
        <end position="152"/>
    </location>
</feature>
<feature type="transmembrane region" description="Helical" evidence="6">
    <location>
        <begin position="6"/>
        <end position="22"/>
    </location>
</feature>
<protein>
    <submittedName>
        <fullName evidence="7">Tryptophan-rich sensory protein</fullName>
    </submittedName>
</protein>
<dbReference type="PIRSF" id="PIRSF005859">
    <property type="entry name" value="PBR"/>
    <property type="match status" value="1"/>
</dbReference>
<dbReference type="Gene3D" id="1.20.1260.100">
    <property type="entry name" value="TspO/MBR protein"/>
    <property type="match status" value="1"/>
</dbReference>
<evidence type="ECO:0000313" key="8">
    <source>
        <dbReference type="Proteomes" id="UP001333818"/>
    </source>
</evidence>
<feature type="transmembrane region" description="Helical" evidence="6">
    <location>
        <begin position="74"/>
        <end position="95"/>
    </location>
</feature>
<proteinExistence type="inferred from homology"/>
<dbReference type="PANTHER" id="PTHR10057:SF0">
    <property type="entry name" value="TRANSLOCATOR PROTEIN"/>
    <property type="match status" value="1"/>
</dbReference>
<evidence type="ECO:0000256" key="1">
    <source>
        <dbReference type="ARBA" id="ARBA00004141"/>
    </source>
</evidence>
<dbReference type="InterPro" id="IPR004307">
    <property type="entry name" value="TspO_MBR"/>
</dbReference>
<comment type="subcellular location">
    <subcellularLocation>
        <location evidence="1">Membrane</location>
        <topology evidence="1">Multi-pass membrane protein</topology>
    </subcellularLocation>
</comment>
<evidence type="ECO:0000256" key="6">
    <source>
        <dbReference type="SAM" id="Phobius"/>
    </source>
</evidence>
<feature type="transmembrane region" description="Helical" evidence="6">
    <location>
        <begin position="102"/>
        <end position="126"/>
    </location>
</feature>
<reference evidence="7" key="1">
    <citation type="submission" date="2024-01" db="EMBL/GenBank/DDBJ databases">
        <title>Bank of Algae and Cyanobacteria of the Azores (BACA) strain genomes.</title>
        <authorList>
            <person name="Luz R."/>
            <person name="Cordeiro R."/>
            <person name="Fonseca A."/>
            <person name="Goncalves V."/>
        </authorList>
    </citation>
    <scope>NUCLEOTIDE SEQUENCE</scope>
    <source>
        <strain evidence="7">BACA0141</strain>
    </source>
</reference>
<evidence type="ECO:0000256" key="4">
    <source>
        <dbReference type="ARBA" id="ARBA00022989"/>
    </source>
</evidence>
<evidence type="ECO:0000256" key="3">
    <source>
        <dbReference type="ARBA" id="ARBA00022692"/>
    </source>
</evidence>
<dbReference type="RefSeq" id="WP_330485552.1">
    <property type="nucleotide sequence ID" value="NZ_JAZBJZ010000113.1"/>
</dbReference>
<comment type="caution">
    <text evidence="7">The sequence shown here is derived from an EMBL/GenBank/DDBJ whole genome shotgun (WGS) entry which is preliminary data.</text>
</comment>
<dbReference type="CDD" id="cd15904">
    <property type="entry name" value="TSPO_MBR"/>
    <property type="match status" value="1"/>
</dbReference>
<comment type="similarity">
    <text evidence="2">Belongs to the TspO/BZRP family.</text>
</comment>
<feature type="transmembrane region" description="Helical" evidence="6">
    <location>
        <begin position="43"/>
        <end position="62"/>
    </location>
</feature>
<keyword evidence="3 6" id="KW-0812">Transmembrane</keyword>
<dbReference type="AlphaFoldDB" id="A0AAW9Q856"/>
<sequence>MPSWIAIGVITFLGGFLSNSLISRREFQWFLSLRRPRWLTFEWAIPFIWTTIFLCAASSAYLVWEKEPNSLNTWLFMGGYLALEAVTMSYTPALIKFRSLKLGTAIGGTGAVIGILLAIAVFPVSIWAALLLLPYVLWSPIGTYTTWVMVYLNPRPK</sequence>
<name>A0AAW9Q856_9CYAN</name>
<dbReference type="Pfam" id="PF03073">
    <property type="entry name" value="TspO_MBR"/>
    <property type="match status" value="1"/>
</dbReference>
<evidence type="ECO:0000256" key="5">
    <source>
        <dbReference type="ARBA" id="ARBA00023136"/>
    </source>
</evidence>
<accession>A0AAW9Q856</accession>
<evidence type="ECO:0000313" key="7">
    <source>
        <dbReference type="EMBL" id="MEE3719116.1"/>
    </source>
</evidence>
<keyword evidence="4 6" id="KW-1133">Transmembrane helix</keyword>
<keyword evidence="5 6" id="KW-0472">Membrane</keyword>
<dbReference type="Proteomes" id="UP001333818">
    <property type="component" value="Unassembled WGS sequence"/>
</dbReference>
<dbReference type="PANTHER" id="PTHR10057">
    <property type="entry name" value="PERIPHERAL-TYPE BENZODIAZEPINE RECEPTOR"/>
    <property type="match status" value="1"/>
</dbReference>
<dbReference type="GO" id="GO:0016020">
    <property type="term" value="C:membrane"/>
    <property type="evidence" value="ECO:0007669"/>
    <property type="project" value="UniProtKB-SubCell"/>
</dbReference>
<gene>
    <name evidence="7" type="ORF">V2H45_20435</name>
</gene>
<organism evidence="7 8">
    <name type="scientific">Tumidithrix elongata BACA0141</name>
    <dbReference type="NCBI Taxonomy" id="2716417"/>
    <lineage>
        <taxon>Bacteria</taxon>
        <taxon>Bacillati</taxon>
        <taxon>Cyanobacteriota</taxon>
        <taxon>Cyanophyceae</taxon>
        <taxon>Pseudanabaenales</taxon>
        <taxon>Pseudanabaenaceae</taxon>
        <taxon>Tumidithrix</taxon>
        <taxon>Tumidithrix elongata</taxon>
    </lineage>
</organism>